<name>A0A6L2J9H8_TANCI</name>
<keyword evidence="1" id="KW-0175">Coiled coil</keyword>
<evidence type="ECO:0000259" key="4">
    <source>
        <dbReference type="Pfam" id="PF25597"/>
    </source>
</evidence>
<feature type="domain" description="Retrovirus-related Pol polyprotein from transposon TNT 1-94-like beta-barrel" evidence="3">
    <location>
        <begin position="231"/>
        <end position="265"/>
    </location>
</feature>
<feature type="non-terminal residue" evidence="5">
    <location>
        <position position="1"/>
    </location>
</feature>
<accession>A0A6L2J9H8</accession>
<dbReference type="Gene3D" id="2.40.70.10">
    <property type="entry name" value="Acid Proteases"/>
    <property type="match status" value="1"/>
</dbReference>
<dbReference type="EMBL" id="BKCJ010000486">
    <property type="protein sequence ID" value="GEU33633.1"/>
    <property type="molecule type" value="Genomic_DNA"/>
</dbReference>
<dbReference type="Pfam" id="PF25597">
    <property type="entry name" value="SH3_retrovirus"/>
    <property type="match status" value="1"/>
</dbReference>
<gene>
    <name evidence="5" type="ORF">Tci_005611</name>
</gene>
<protein>
    <submittedName>
        <fullName evidence="5">Putative ribonuclease H-like domain-containing protein</fullName>
    </submittedName>
</protein>
<evidence type="ECO:0000256" key="1">
    <source>
        <dbReference type="SAM" id="Coils"/>
    </source>
</evidence>
<dbReference type="InterPro" id="IPR054722">
    <property type="entry name" value="PolX-like_BBD"/>
</dbReference>
<feature type="coiled-coil region" evidence="1">
    <location>
        <begin position="1009"/>
        <end position="1036"/>
    </location>
</feature>
<dbReference type="PANTHER" id="PTHR33067:SF9">
    <property type="entry name" value="RNA-DIRECTED DNA POLYMERASE"/>
    <property type="match status" value="1"/>
</dbReference>
<evidence type="ECO:0000256" key="2">
    <source>
        <dbReference type="SAM" id="MobiDB-lite"/>
    </source>
</evidence>
<proteinExistence type="predicted"/>
<dbReference type="InterPro" id="IPR057670">
    <property type="entry name" value="SH3_retrovirus"/>
</dbReference>
<feature type="region of interest" description="Disordered" evidence="2">
    <location>
        <begin position="953"/>
        <end position="981"/>
    </location>
</feature>
<dbReference type="Pfam" id="PF22936">
    <property type="entry name" value="Pol_BBD"/>
    <property type="match status" value="1"/>
</dbReference>
<reference evidence="5" key="1">
    <citation type="journal article" date="2019" name="Sci. Rep.">
        <title>Draft genome of Tanacetum cinerariifolium, the natural source of mosquito coil.</title>
        <authorList>
            <person name="Yamashiro T."/>
            <person name="Shiraishi A."/>
            <person name="Satake H."/>
            <person name="Nakayama K."/>
        </authorList>
    </citation>
    <scope>NUCLEOTIDE SEQUENCE</scope>
</reference>
<feature type="coiled-coil region" evidence="1">
    <location>
        <begin position="102"/>
        <end position="143"/>
    </location>
</feature>
<organism evidence="5">
    <name type="scientific">Tanacetum cinerariifolium</name>
    <name type="common">Dalmatian daisy</name>
    <name type="synonym">Chrysanthemum cinerariifolium</name>
    <dbReference type="NCBI Taxonomy" id="118510"/>
    <lineage>
        <taxon>Eukaryota</taxon>
        <taxon>Viridiplantae</taxon>
        <taxon>Streptophyta</taxon>
        <taxon>Embryophyta</taxon>
        <taxon>Tracheophyta</taxon>
        <taxon>Spermatophyta</taxon>
        <taxon>Magnoliopsida</taxon>
        <taxon>eudicotyledons</taxon>
        <taxon>Gunneridae</taxon>
        <taxon>Pentapetalae</taxon>
        <taxon>asterids</taxon>
        <taxon>campanulids</taxon>
        <taxon>Asterales</taxon>
        <taxon>Asteraceae</taxon>
        <taxon>Asteroideae</taxon>
        <taxon>Anthemideae</taxon>
        <taxon>Anthemidinae</taxon>
        <taxon>Tanacetum</taxon>
    </lineage>
</organism>
<dbReference type="PANTHER" id="PTHR33067">
    <property type="entry name" value="RNA-DIRECTED DNA POLYMERASE-RELATED"/>
    <property type="match status" value="1"/>
</dbReference>
<dbReference type="InterPro" id="IPR021109">
    <property type="entry name" value="Peptidase_aspartic_dom_sf"/>
</dbReference>
<comment type="caution">
    <text evidence="5">The sequence shown here is derived from an EMBL/GenBank/DDBJ whole genome shotgun (WGS) entry which is preliminary data.</text>
</comment>
<evidence type="ECO:0000259" key="3">
    <source>
        <dbReference type="Pfam" id="PF22936"/>
    </source>
</evidence>
<feature type="domain" description="Retroviral polymerase SH3-like" evidence="4">
    <location>
        <begin position="328"/>
        <end position="370"/>
    </location>
</feature>
<evidence type="ECO:0000313" key="5">
    <source>
        <dbReference type="EMBL" id="GEU33633.1"/>
    </source>
</evidence>
<sequence length="1524" mass="173275">ASKHQDNRNREAPRRTVLVDSTTSNDLVSQCDGLGYDWSDQAKDGPTNFALMAHTSSSSSSAYKAGLEYVEARLEVCKKNEIVFTDDIKILKLDVMLRDKAIIELRQKFEIAEKERDDLKLTLEKFQDSSKNLSRLLDSQQSEGYHAVPPPYTGNFMPLKPDLVFADEHVFSESVTSLPGIAKSKVKTSETTLKNVSAPIIEDWVSDSEDEDEIETESNQIKPSFAKDQGIYDSGCSRHMTGNKSFLTDYQEFDGGFVAFGGSSKRELKFNLFSVSQMCDKKNSVLFIETDCLVLSPDFKLLVENQVMLKVPRQNNMCSFDLKNVVHLGGKADEGFLVGYSVNSMAFKVFNSRTRKVEENLHIKFLENKHNIAGRGPEWLFNIDSLTISMNYEPVTARNQTNHDACIEIHDNAGQAGQQRSIYSGINDQERTDNRNQDVNTAGLSIDNANTNINIGSLNINTIGSNDPSVPSLEETGIFDDVYDDREVGAKANTNNLELSTVVSPIPTTRVHKNHPKEQIIRDLNLETQTRRMINFSKENAMVEKALYGLHQVLRAWYETLSTYLLENGFRRGTIDKTLFIKTDRDDAQEILNEFYRGTHFFLGLQVKQKDDGIFISQDKYMADILKKFDFSSVKTASTLIETHKALLKDEEAQDVDVYLYRSMIRSLMYLTTSRPDIMDSPFDLEAFSDSDYVGASLDRKSTTGEACCCINIEERVDAAALDIDSANVKTINEDVQIRALVDGKKIVVNEASIRRDLRLDDAKGTACLPNAAIFEELARMGYEKPSQKLTFYKVFFSPQWKFLFHIILQCLSAKTTVWNEFSSTMASTIICLANNQKFNLSKYILDYMVKNLEARVKFYMFPRFVQMFVNHQLGDMSHHKGIFVNPSLTKKVLANMKIVGTCFSWAITPLFQTMMVQALEEVGGIPTDTQDTPILTQPSSSQLWRKHKLRKKLRKETEVSQDETSTEEHIPTPSHDPLPSGEDRLQLNKLMEICTKLSDKVLSLEQIKTNQTTKIKKLKKRVKKLEGKKKKKTHGLKRLYKVGLSARVEFSKEEEGWMNDEDLFGVNDLDGDEMFVDVTTGENVEQDATGAEKEVSTADPITTAGEVVTTIEDMKVTTAAATTSQISNGELTLAQTLMKIKAAKPKAKGEDLEVLRSIVKERFKKTKPVDDMDNLLFQTLKTVFEHQVEDNIWKYQQGAVKVHNWKLFESCGVYCVTTQRMVYYLFIEKMYPFTKNILHQLWNDVRLQVDYKTKILIKKLKDSQAMFLSERGNVADNGVLVNRSAEFKSYWDICSEDACLEAEPTSGQPSLRHLSIVSDTDTWTLLNLRVNQFEDFRIKLVEGNEKRAGTELTQEIIKKQKVEDEKKKQLKNAADETSKNMLSSQYCSFQYPVGIAENMLVEVGKFTFPIDFVILEMKEDSKVPLILGRPFLHTADAVIQVKQKQLNLGIRTERMIFNIDSTMKHSYLNDDTCFSINVIDEILEDFDALFHRRNLPRKKLFSEFDEFIAMTVDTNSDSESDTE</sequence>